<sequence length="189" mass="21016">AGYGGKADATTDWSLLLENPSIDLTDPKMAEVAEIIVRNGLDSTPDRDINPAEKLTPEGLDRIAKRSETDTRLGASNESIKMALNMASQVMEGKARDEMAKLAEQSAYNRPIPSKISELQQLDIMTVWHYAPTGDRQETFSAGMSEQAWLQEIHHVMSVNTRIQYLQLELMARDAVVNAYTLSTMNDDD</sequence>
<organism evidence="1">
    <name type="scientific">marine sediment metagenome</name>
    <dbReference type="NCBI Taxonomy" id="412755"/>
    <lineage>
        <taxon>unclassified sequences</taxon>
        <taxon>metagenomes</taxon>
        <taxon>ecological metagenomes</taxon>
    </lineage>
</organism>
<accession>A0A0F9BFZ7</accession>
<dbReference type="EMBL" id="LAZR01049471">
    <property type="protein sequence ID" value="KKK89564.1"/>
    <property type="molecule type" value="Genomic_DNA"/>
</dbReference>
<dbReference type="AlphaFoldDB" id="A0A0F9BFZ7"/>
<feature type="non-terminal residue" evidence="1">
    <location>
        <position position="1"/>
    </location>
</feature>
<comment type="caution">
    <text evidence="1">The sequence shown here is derived from an EMBL/GenBank/DDBJ whole genome shotgun (WGS) entry which is preliminary data.</text>
</comment>
<proteinExistence type="predicted"/>
<reference evidence="1" key="1">
    <citation type="journal article" date="2015" name="Nature">
        <title>Complex archaea that bridge the gap between prokaryotes and eukaryotes.</title>
        <authorList>
            <person name="Spang A."/>
            <person name="Saw J.H."/>
            <person name="Jorgensen S.L."/>
            <person name="Zaremba-Niedzwiedzka K."/>
            <person name="Martijn J."/>
            <person name="Lind A.E."/>
            <person name="van Eijk R."/>
            <person name="Schleper C."/>
            <person name="Guy L."/>
            <person name="Ettema T.J."/>
        </authorList>
    </citation>
    <scope>NUCLEOTIDE SEQUENCE</scope>
</reference>
<gene>
    <name evidence="1" type="ORF">LCGC14_2731850</name>
</gene>
<protein>
    <submittedName>
        <fullName evidence="1">Uncharacterized protein</fullName>
    </submittedName>
</protein>
<evidence type="ECO:0000313" key="1">
    <source>
        <dbReference type="EMBL" id="KKK89564.1"/>
    </source>
</evidence>
<name>A0A0F9BFZ7_9ZZZZ</name>